<evidence type="ECO:0000256" key="1">
    <source>
        <dbReference type="SAM" id="SignalP"/>
    </source>
</evidence>
<protein>
    <submittedName>
        <fullName evidence="2">Uncharacterized protein</fullName>
    </submittedName>
</protein>
<dbReference type="AlphaFoldDB" id="A0A9D2K986"/>
<sequence>MRKILSLTGCAVLFALALAGCDNGQDVPVPPELSEISVSQEKIGVGQQIVLTAWDETPMYGNLYQIKTTWKINGNEVVEDFTHYHYVGGVGEYTCYYTPSKAGTLDVELSVYMIFNDAPGGEMEKTVSKSIELTVYECDARNSFWGDSVDITLQREPGLSPTPASDGVYSGEGESSILGMSAYAKTVRLEYLFEKEKLVGINETFSVTPNTNSGYQRVFSVFDAALRTLESTYPETSKRQAIVNTSDAEYVDVVNKYAAYGTLDSQEQTDLGYGIVKGYVRIEATMSAENTNIKLTTNADPDNDAAAVILSYTER</sequence>
<proteinExistence type="predicted"/>
<evidence type="ECO:0000313" key="2">
    <source>
        <dbReference type="EMBL" id="HIZ85624.1"/>
    </source>
</evidence>
<dbReference type="EMBL" id="DXAW01000076">
    <property type="protein sequence ID" value="HIZ85624.1"/>
    <property type="molecule type" value="Genomic_DNA"/>
</dbReference>
<feature type="signal peptide" evidence="1">
    <location>
        <begin position="1"/>
        <end position="19"/>
    </location>
</feature>
<reference evidence="2" key="2">
    <citation type="submission" date="2021-04" db="EMBL/GenBank/DDBJ databases">
        <authorList>
            <person name="Gilroy R."/>
        </authorList>
    </citation>
    <scope>NUCLEOTIDE SEQUENCE</scope>
    <source>
        <strain evidence="2">Gambia16-554</strain>
    </source>
</reference>
<evidence type="ECO:0000313" key="3">
    <source>
        <dbReference type="Proteomes" id="UP000824115"/>
    </source>
</evidence>
<dbReference type="Proteomes" id="UP000824115">
    <property type="component" value="Unassembled WGS sequence"/>
</dbReference>
<gene>
    <name evidence="2" type="ORF">IAC04_03940</name>
</gene>
<organism evidence="2 3">
    <name type="scientific">Candidatus Coprenecus stercoravium</name>
    <dbReference type="NCBI Taxonomy" id="2840735"/>
    <lineage>
        <taxon>Bacteria</taxon>
        <taxon>Pseudomonadati</taxon>
        <taxon>Bacteroidota</taxon>
        <taxon>Bacteroidia</taxon>
        <taxon>Bacteroidales</taxon>
        <taxon>Rikenellaceae</taxon>
        <taxon>Rikenellaceae incertae sedis</taxon>
        <taxon>Candidatus Coprenecus</taxon>
    </lineage>
</organism>
<feature type="chain" id="PRO_5038779516" evidence="1">
    <location>
        <begin position="20"/>
        <end position="315"/>
    </location>
</feature>
<reference evidence="2" key="1">
    <citation type="journal article" date="2021" name="PeerJ">
        <title>Extensive microbial diversity within the chicken gut microbiome revealed by metagenomics and culture.</title>
        <authorList>
            <person name="Gilroy R."/>
            <person name="Ravi A."/>
            <person name="Getino M."/>
            <person name="Pursley I."/>
            <person name="Horton D.L."/>
            <person name="Alikhan N.F."/>
            <person name="Baker D."/>
            <person name="Gharbi K."/>
            <person name="Hall N."/>
            <person name="Watson M."/>
            <person name="Adriaenssens E.M."/>
            <person name="Foster-Nyarko E."/>
            <person name="Jarju S."/>
            <person name="Secka A."/>
            <person name="Antonio M."/>
            <person name="Oren A."/>
            <person name="Chaudhuri R.R."/>
            <person name="La Ragione R."/>
            <person name="Hildebrand F."/>
            <person name="Pallen M.J."/>
        </authorList>
    </citation>
    <scope>NUCLEOTIDE SEQUENCE</scope>
    <source>
        <strain evidence="2">Gambia16-554</strain>
    </source>
</reference>
<accession>A0A9D2K986</accession>
<keyword evidence="1" id="KW-0732">Signal</keyword>
<name>A0A9D2K986_9BACT</name>
<dbReference type="PROSITE" id="PS51257">
    <property type="entry name" value="PROKAR_LIPOPROTEIN"/>
    <property type="match status" value="1"/>
</dbReference>
<comment type="caution">
    <text evidence="2">The sequence shown here is derived from an EMBL/GenBank/DDBJ whole genome shotgun (WGS) entry which is preliminary data.</text>
</comment>